<reference evidence="1" key="1">
    <citation type="submission" date="2017-07" db="EMBL/GenBank/DDBJ databases">
        <title>Taro Niue Genome Assembly and Annotation.</title>
        <authorList>
            <person name="Atibalentja N."/>
            <person name="Keating K."/>
            <person name="Fields C.J."/>
        </authorList>
    </citation>
    <scope>NUCLEOTIDE SEQUENCE</scope>
    <source>
        <strain evidence="1">Niue_2</strain>
        <tissue evidence="1">Leaf</tissue>
    </source>
</reference>
<accession>A0A843UNF3</accession>
<comment type="caution">
    <text evidence="1">The sequence shown here is derived from an EMBL/GenBank/DDBJ whole genome shotgun (WGS) entry which is preliminary data.</text>
</comment>
<name>A0A843UNF3_COLES</name>
<sequence>MELFKMVVQMNFKLRLDSSCPEPPNSVFSVFGRHFCKQEVYENLIATKFLSQRQFIVSLTHPDGKPVAVKFIWFYRTKELVQDEEEEEKKKRTQPIGAELSVALALATTAAQTTAQAIAPSLFLAAAADALALALLEQFVADLVLLAVVELVDALLDGWMKVQMADECPVGTLTKRSFLRSTNTGVTRLAWNGSRRRPT</sequence>
<gene>
    <name evidence="1" type="ORF">Taro_016407</name>
</gene>
<evidence type="ECO:0000313" key="1">
    <source>
        <dbReference type="EMBL" id="MQL83907.1"/>
    </source>
</evidence>
<protein>
    <submittedName>
        <fullName evidence="1">Uncharacterized protein</fullName>
    </submittedName>
</protein>
<evidence type="ECO:0000313" key="2">
    <source>
        <dbReference type="Proteomes" id="UP000652761"/>
    </source>
</evidence>
<dbReference type="AlphaFoldDB" id="A0A843UNF3"/>
<keyword evidence="2" id="KW-1185">Reference proteome</keyword>
<dbReference type="EMBL" id="NMUH01000725">
    <property type="protein sequence ID" value="MQL83907.1"/>
    <property type="molecule type" value="Genomic_DNA"/>
</dbReference>
<proteinExistence type="predicted"/>
<dbReference type="Proteomes" id="UP000652761">
    <property type="component" value="Unassembled WGS sequence"/>
</dbReference>
<organism evidence="1 2">
    <name type="scientific">Colocasia esculenta</name>
    <name type="common">Wild taro</name>
    <name type="synonym">Arum esculentum</name>
    <dbReference type="NCBI Taxonomy" id="4460"/>
    <lineage>
        <taxon>Eukaryota</taxon>
        <taxon>Viridiplantae</taxon>
        <taxon>Streptophyta</taxon>
        <taxon>Embryophyta</taxon>
        <taxon>Tracheophyta</taxon>
        <taxon>Spermatophyta</taxon>
        <taxon>Magnoliopsida</taxon>
        <taxon>Liliopsida</taxon>
        <taxon>Araceae</taxon>
        <taxon>Aroideae</taxon>
        <taxon>Colocasieae</taxon>
        <taxon>Colocasia</taxon>
    </lineage>
</organism>